<dbReference type="SUPFAM" id="SSF53254">
    <property type="entry name" value="Phosphoglycerate mutase-like"/>
    <property type="match status" value="1"/>
</dbReference>
<dbReference type="GO" id="GO:0004081">
    <property type="term" value="F:bis(5'-nucleosyl)-tetraphosphatase (asymmetrical) activity"/>
    <property type="evidence" value="ECO:0007669"/>
    <property type="project" value="TreeGrafter"/>
</dbReference>
<dbReference type="InterPro" id="IPR015797">
    <property type="entry name" value="NUDIX_hydrolase-like_dom_sf"/>
</dbReference>
<reference evidence="3 4" key="1">
    <citation type="submission" date="2020-05" db="EMBL/GenBank/DDBJ databases">
        <title>Flexivirga sp. ID2601S isolated from air conditioner.</title>
        <authorList>
            <person name="Kim D.H."/>
        </authorList>
    </citation>
    <scope>NUCLEOTIDE SEQUENCE [LARGE SCALE GENOMIC DNA]</scope>
    <source>
        <strain evidence="3 4">ID2601S</strain>
    </source>
</reference>
<organism evidence="3 4">
    <name type="scientific">Flexivirga aerilata</name>
    <dbReference type="NCBI Taxonomy" id="1656889"/>
    <lineage>
        <taxon>Bacteria</taxon>
        <taxon>Bacillati</taxon>
        <taxon>Actinomycetota</taxon>
        <taxon>Actinomycetes</taxon>
        <taxon>Micrococcales</taxon>
        <taxon>Dermacoccaceae</taxon>
        <taxon>Flexivirga</taxon>
    </lineage>
</organism>
<dbReference type="Pfam" id="PF00300">
    <property type="entry name" value="His_Phos_1"/>
    <property type="match status" value="1"/>
</dbReference>
<dbReference type="Pfam" id="PF00293">
    <property type="entry name" value="NUDIX"/>
    <property type="match status" value="1"/>
</dbReference>
<dbReference type="RefSeq" id="WP_171151118.1">
    <property type="nucleotide sequence ID" value="NZ_JABENB010000001.1"/>
</dbReference>
<gene>
    <name evidence="3" type="ORF">HJ588_01015</name>
</gene>
<dbReference type="PROSITE" id="PS00893">
    <property type="entry name" value="NUDIX_BOX"/>
    <property type="match status" value="1"/>
</dbReference>
<feature type="domain" description="Nudix hydrolase" evidence="2">
    <location>
        <begin position="11"/>
        <end position="137"/>
    </location>
</feature>
<evidence type="ECO:0000313" key="4">
    <source>
        <dbReference type="Proteomes" id="UP000557772"/>
    </source>
</evidence>
<dbReference type="PANTHER" id="PTHR21340">
    <property type="entry name" value="DIADENOSINE 5,5-P1,P4-TETRAPHOSPHATE PYROPHOSPHOHYDROLASE MUTT"/>
    <property type="match status" value="1"/>
</dbReference>
<dbReference type="InterPro" id="IPR029033">
    <property type="entry name" value="His_PPase_superfam"/>
</dbReference>
<keyword evidence="1 3" id="KW-0378">Hydrolase</keyword>
<dbReference type="Gene3D" id="3.40.50.1240">
    <property type="entry name" value="Phosphoglycerate mutase-like"/>
    <property type="match status" value="1"/>
</dbReference>
<dbReference type="SMART" id="SM00855">
    <property type="entry name" value="PGAM"/>
    <property type="match status" value="1"/>
</dbReference>
<sequence length="324" mass="35530">MTARTVTRRPTTVPAAGAVLWRRKNDQLQVALVHRPKYDDWSWAKGKLDPGETWVSAAAREVLEETGFRPRIGIPLPRSVYSMQRGQLKEIRYWAAEVMGGSGELENEIDEVAWLTPAQAQTRFSYVRDALQLQAVVDADRGRLLQTWPLVVIRHGDAVARKGWSGDDWDRPLDDLGKRRARALVPVLAAYGIERVVTSPSARCYATVQPYAAAAGLRLRTKRGLSEEGFAAEPAKATRHTDRVLEHGEPAAICTHRPVLPAVLADLRRRTAPGSAAARTLGEVTRAGMDKGEALVLQVVGTGATARVVSVERQRPAGAFLPTL</sequence>
<dbReference type="PROSITE" id="PS51462">
    <property type="entry name" value="NUDIX"/>
    <property type="match status" value="1"/>
</dbReference>
<evidence type="ECO:0000313" key="3">
    <source>
        <dbReference type="EMBL" id="NNG37856.1"/>
    </source>
</evidence>
<proteinExistence type="predicted"/>
<dbReference type="EMBL" id="JABENB010000001">
    <property type="protein sequence ID" value="NNG37856.1"/>
    <property type="molecule type" value="Genomic_DNA"/>
</dbReference>
<dbReference type="InterPro" id="IPR020084">
    <property type="entry name" value="NUDIX_hydrolase_CS"/>
</dbReference>
<dbReference type="AlphaFoldDB" id="A0A849AE59"/>
<name>A0A849AE59_9MICO</name>
<accession>A0A849AE59</accession>
<evidence type="ECO:0000259" key="2">
    <source>
        <dbReference type="PROSITE" id="PS51462"/>
    </source>
</evidence>
<dbReference type="InterPro" id="IPR000086">
    <property type="entry name" value="NUDIX_hydrolase_dom"/>
</dbReference>
<dbReference type="Proteomes" id="UP000557772">
    <property type="component" value="Unassembled WGS sequence"/>
</dbReference>
<dbReference type="Gene3D" id="3.90.79.10">
    <property type="entry name" value="Nucleoside Triphosphate Pyrophosphohydrolase"/>
    <property type="match status" value="1"/>
</dbReference>
<keyword evidence="4" id="KW-1185">Reference proteome</keyword>
<dbReference type="InterPro" id="IPR013078">
    <property type="entry name" value="His_Pase_superF_clade-1"/>
</dbReference>
<comment type="caution">
    <text evidence="3">The sequence shown here is derived from an EMBL/GenBank/DDBJ whole genome shotgun (WGS) entry which is preliminary data.</text>
</comment>
<dbReference type="SUPFAM" id="SSF55811">
    <property type="entry name" value="Nudix"/>
    <property type="match status" value="1"/>
</dbReference>
<evidence type="ECO:0000256" key="1">
    <source>
        <dbReference type="ARBA" id="ARBA00022801"/>
    </source>
</evidence>
<dbReference type="CDD" id="cd07040">
    <property type="entry name" value="HP"/>
    <property type="match status" value="1"/>
</dbReference>
<dbReference type="PANTHER" id="PTHR21340:SF0">
    <property type="entry name" value="BIS(5'-NUCLEOSYL)-TETRAPHOSPHATASE [ASYMMETRICAL]"/>
    <property type="match status" value="1"/>
</dbReference>
<dbReference type="InterPro" id="IPR051325">
    <property type="entry name" value="Nudix_hydrolase_domain"/>
</dbReference>
<dbReference type="CDD" id="cd03673">
    <property type="entry name" value="NUDIX_Ap6A_hydrolase"/>
    <property type="match status" value="1"/>
</dbReference>
<protein>
    <submittedName>
        <fullName evidence="3">NUDIX hydrolase</fullName>
    </submittedName>
</protein>
<dbReference type="GO" id="GO:0006754">
    <property type="term" value="P:ATP biosynthetic process"/>
    <property type="evidence" value="ECO:0007669"/>
    <property type="project" value="TreeGrafter"/>
</dbReference>
<dbReference type="GO" id="GO:0006167">
    <property type="term" value="P:AMP biosynthetic process"/>
    <property type="evidence" value="ECO:0007669"/>
    <property type="project" value="TreeGrafter"/>
</dbReference>